<keyword evidence="5 7" id="KW-1133">Transmembrane helix</keyword>
<dbReference type="AlphaFoldDB" id="A0A2H5Y7E6"/>
<feature type="transmembrane region" description="Helical" evidence="7">
    <location>
        <begin position="351"/>
        <end position="372"/>
    </location>
</feature>
<feature type="transmembrane region" description="Helical" evidence="7">
    <location>
        <begin position="238"/>
        <end position="260"/>
    </location>
</feature>
<comment type="subcellular location">
    <subcellularLocation>
        <location evidence="1">Cell membrane</location>
        <topology evidence="1">Multi-pass membrane protein</topology>
    </subcellularLocation>
</comment>
<evidence type="ECO:0000256" key="7">
    <source>
        <dbReference type="SAM" id="Phobius"/>
    </source>
</evidence>
<keyword evidence="3" id="KW-1003">Cell membrane</keyword>
<comment type="similarity">
    <text evidence="2">Belongs to the NrfD family.</text>
</comment>
<accession>A0A2H5Y7E6</accession>
<dbReference type="Gene3D" id="1.20.1630.10">
    <property type="entry name" value="Formate dehydrogenase/DMSO reductase domain"/>
    <property type="match status" value="1"/>
</dbReference>
<dbReference type="PANTHER" id="PTHR43044:SF2">
    <property type="entry name" value="POLYSULPHIDE REDUCTASE NRFD"/>
    <property type="match status" value="1"/>
</dbReference>
<keyword evidence="6 7" id="KW-0472">Membrane</keyword>
<reference evidence="9" key="1">
    <citation type="submission" date="2017-09" db="EMBL/GenBank/DDBJ databases">
        <title>Metaegenomics of thermophilic ammonia-oxidizing enrichment culture.</title>
        <authorList>
            <person name="Kato S."/>
            <person name="Suzuki K."/>
        </authorList>
    </citation>
    <scope>NUCLEOTIDE SEQUENCE [LARGE SCALE GENOMIC DNA]</scope>
</reference>
<sequence length="540" mass="59160">MRGHGERLPYGVGQITPGWLLLVGLAAVVFASGLQAYLQQLNEGLVVTGLRDIGTMGGAPWGLYVAFDIYFVGISFAGITVAALIRLLNLKELKPLSRMAELLTIIALILAALAILADLGQPLRGLINLPRYARPQSPFFGTFTLVVAGYLFASVVYFFLDGRRDAAVCARVPSRLQGFHRLWASGYQGTPAEQERHHRTSFWLAIAIVPLLITAHSTLGFVFGLQVGRPGWYSALQAPAFVVMAGISGLGLLVILAAIFRWALREHERLNLTVFQWLGHFLFILLAVYLYFTVVEVLTGMYTGGYYERRVMETLLFGAYAPIYWSSIFCLVLPFGLLAVQLLSHRWSIPLLVLSGLMVNLAAVGKRFLIVVPSQTHGTLLPYSSGFYVPSLVELRIVLGLIGLGTLIYALFAKVFPIMEVAEAEETVPWRAQAVFALPHGRASFPRTAVAVAMVVGGFALQALSYFFFAAPWGFPPSSPIYSNPRVVLVPRPVVASVEQWAYGLGLVLSILGSPPTLFILGVMIVFLAAVVYELWPERL</sequence>
<feature type="transmembrane region" description="Helical" evidence="7">
    <location>
        <begin position="20"/>
        <end position="41"/>
    </location>
</feature>
<dbReference type="EMBL" id="BEHY01000037">
    <property type="protein sequence ID" value="GBD09353.1"/>
    <property type="molecule type" value="Genomic_DNA"/>
</dbReference>
<feature type="transmembrane region" description="Helical" evidence="7">
    <location>
        <begin position="323"/>
        <end position="344"/>
    </location>
</feature>
<evidence type="ECO:0000256" key="4">
    <source>
        <dbReference type="ARBA" id="ARBA00022692"/>
    </source>
</evidence>
<comment type="caution">
    <text evidence="8">The sequence shown here is derived from an EMBL/GenBank/DDBJ whole genome shotgun (WGS) entry which is preliminary data.</text>
</comment>
<dbReference type="GO" id="GO:0005886">
    <property type="term" value="C:plasma membrane"/>
    <property type="evidence" value="ECO:0007669"/>
    <property type="project" value="UniProtKB-SubCell"/>
</dbReference>
<evidence type="ECO:0000313" key="9">
    <source>
        <dbReference type="Proteomes" id="UP000236642"/>
    </source>
</evidence>
<feature type="transmembrane region" description="Helical" evidence="7">
    <location>
        <begin position="281"/>
        <end position="303"/>
    </location>
</feature>
<feature type="transmembrane region" description="Helical" evidence="7">
    <location>
        <begin position="202"/>
        <end position="226"/>
    </location>
</feature>
<feature type="transmembrane region" description="Helical" evidence="7">
    <location>
        <begin position="392"/>
        <end position="412"/>
    </location>
</feature>
<name>A0A2H5Y7E6_9CHLR</name>
<evidence type="ECO:0000256" key="6">
    <source>
        <dbReference type="ARBA" id="ARBA00023136"/>
    </source>
</evidence>
<keyword evidence="4 7" id="KW-0812">Transmembrane</keyword>
<feature type="transmembrane region" description="Helical" evidence="7">
    <location>
        <begin position="100"/>
        <end position="119"/>
    </location>
</feature>
<proteinExistence type="inferred from homology"/>
<evidence type="ECO:0008006" key="10">
    <source>
        <dbReference type="Google" id="ProtNLM"/>
    </source>
</evidence>
<dbReference type="Proteomes" id="UP000236642">
    <property type="component" value="Unassembled WGS sequence"/>
</dbReference>
<evidence type="ECO:0000256" key="2">
    <source>
        <dbReference type="ARBA" id="ARBA00008929"/>
    </source>
</evidence>
<dbReference type="Pfam" id="PF03916">
    <property type="entry name" value="NrfD"/>
    <property type="match status" value="1"/>
</dbReference>
<protein>
    <recommendedName>
        <fullName evidence="10">Polysulfide reductase</fullName>
    </recommendedName>
</protein>
<feature type="transmembrane region" description="Helical" evidence="7">
    <location>
        <begin position="61"/>
        <end position="88"/>
    </location>
</feature>
<dbReference type="InterPro" id="IPR005614">
    <property type="entry name" value="NrfD-like"/>
</dbReference>
<organism evidence="8 9">
    <name type="scientific">Candidatus Thermoflexus japonica</name>
    <dbReference type="NCBI Taxonomy" id="2035417"/>
    <lineage>
        <taxon>Bacteria</taxon>
        <taxon>Bacillati</taxon>
        <taxon>Chloroflexota</taxon>
        <taxon>Thermoflexia</taxon>
        <taxon>Thermoflexales</taxon>
        <taxon>Thermoflexaceae</taxon>
        <taxon>Thermoflexus</taxon>
    </lineage>
</organism>
<feature type="transmembrane region" description="Helical" evidence="7">
    <location>
        <begin position="517"/>
        <end position="536"/>
    </location>
</feature>
<feature type="transmembrane region" description="Helical" evidence="7">
    <location>
        <begin position="139"/>
        <end position="160"/>
    </location>
</feature>
<feature type="transmembrane region" description="Helical" evidence="7">
    <location>
        <begin position="449"/>
        <end position="469"/>
    </location>
</feature>
<dbReference type="PANTHER" id="PTHR43044">
    <property type="match status" value="1"/>
</dbReference>
<evidence type="ECO:0000313" key="8">
    <source>
        <dbReference type="EMBL" id="GBD09353.1"/>
    </source>
</evidence>
<gene>
    <name evidence="8" type="ORF">HRbin22_01603</name>
</gene>
<evidence type="ECO:0000256" key="1">
    <source>
        <dbReference type="ARBA" id="ARBA00004651"/>
    </source>
</evidence>
<evidence type="ECO:0000256" key="3">
    <source>
        <dbReference type="ARBA" id="ARBA00022475"/>
    </source>
</evidence>
<evidence type="ECO:0000256" key="5">
    <source>
        <dbReference type="ARBA" id="ARBA00022989"/>
    </source>
</evidence>